<proteinExistence type="predicted"/>
<dbReference type="eggNOG" id="ENOG502SN1D">
    <property type="taxonomic scope" value="Eukaryota"/>
</dbReference>
<dbReference type="OMA" id="PICKKTH"/>
<keyword evidence="2" id="KW-1185">Reference proteome</keyword>
<evidence type="ECO:0000313" key="1">
    <source>
        <dbReference type="Ensembl" id="ENSPFOP00000026126.1"/>
    </source>
</evidence>
<reference evidence="1" key="2">
    <citation type="submission" date="2025-08" db="UniProtKB">
        <authorList>
            <consortium name="Ensembl"/>
        </authorList>
    </citation>
    <scope>IDENTIFICATION</scope>
</reference>
<dbReference type="AlphaFoldDB" id="A0A096M3Y5"/>
<reference evidence="2" key="1">
    <citation type="submission" date="2013-10" db="EMBL/GenBank/DDBJ databases">
        <authorList>
            <person name="Schartl M."/>
            <person name="Warren W."/>
        </authorList>
    </citation>
    <scope>NUCLEOTIDE SEQUENCE [LARGE SCALE GENOMIC DNA]</scope>
    <source>
        <strain evidence="2">female</strain>
    </source>
</reference>
<accession>A0A096M3Y5</accession>
<dbReference type="PANTHER" id="PTHR47306">
    <property type="entry name" value="SI:CH211-178J18.4-RELATED"/>
    <property type="match status" value="1"/>
</dbReference>
<evidence type="ECO:0000313" key="2">
    <source>
        <dbReference type="Proteomes" id="UP000028760"/>
    </source>
</evidence>
<dbReference type="Ensembl" id="ENSPFOT00000022101.1">
    <property type="protein sequence ID" value="ENSPFOP00000026126.1"/>
    <property type="gene ID" value="ENSPFOG00000022381.1"/>
</dbReference>
<dbReference type="GeneTree" id="ENSGT01120000272112"/>
<organism evidence="1 2">
    <name type="scientific">Poecilia formosa</name>
    <name type="common">Amazon molly</name>
    <name type="synonym">Limia formosa</name>
    <dbReference type="NCBI Taxonomy" id="48698"/>
    <lineage>
        <taxon>Eukaryota</taxon>
        <taxon>Metazoa</taxon>
        <taxon>Chordata</taxon>
        <taxon>Craniata</taxon>
        <taxon>Vertebrata</taxon>
        <taxon>Euteleostomi</taxon>
        <taxon>Actinopterygii</taxon>
        <taxon>Neopterygii</taxon>
        <taxon>Teleostei</taxon>
        <taxon>Neoteleostei</taxon>
        <taxon>Acanthomorphata</taxon>
        <taxon>Ovalentaria</taxon>
        <taxon>Atherinomorphae</taxon>
        <taxon>Cyprinodontiformes</taxon>
        <taxon>Poeciliidae</taxon>
        <taxon>Poeciliinae</taxon>
        <taxon>Poecilia</taxon>
    </lineage>
</organism>
<sequence>VVYHIRADRLIIHCPVCREPQRHLPTHLARRCMAGQSEEARREQVKAARASQKAWSEKGRVWDFGEIRQWCPEPAGRYGLLRRLLDNNFIVLNLPEEEELLALQAESARPLPCAGEQVRPEAAGPSTVLGDCQLVLRRAQQEILVLTKSLQEGRHVTDAEKTRFRYYCEAVLILKLLLSPSTVENLTAKEWLERRPSHDNHVIVVHRPTAEGKPATSFGLTENDAALLQLYFSKIRPGNLKDRDLPDNQFFVGQSGSGIRSASMDVMRLHQHYRLPMVCSEDVRQVAARDVAELPEGPATVLRRYLGLAGG</sequence>
<protein>
    <submittedName>
        <fullName evidence="1">Uncharacterized protein</fullName>
    </submittedName>
</protein>
<dbReference type="PANTHER" id="PTHR47306:SF2">
    <property type="entry name" value="CORE-BINDING (CB) DOMAIN-CONTAINING PROTEIN"/>
    <property type="match status" value="1"/>
</dbReference>
<dbReference type="Proteomes" id="UP000028760">
    <property type="component" value="Unassembled WGS sequence"/>
</dbReference>
<name>A0A096M3Y5_POEFO</name>
<dbReference type="EMBL" id="AYCK01029878">
    <property type="status" value="NOT_ANNOTATED_CDS"/>
    <property type="molecule type" value="Genomic_DNA"/>
</dbReference>
<reference evidence="1" key="3">
    <citation type="submission" date="2025-09" db="UniProtKB">
        <authorList>
            <consortium name="Ensembl"/>
        </authorList>
    </citation>
    <scope>IDENTIFICATION</scope>
</reference>